<dbReference type="EnsemblMetazoa" id="PPA35954.1">
    <property type="protein sequence ID" value="PPA35954.1"/>
    <property type="gene ID" value="WBGene00274323"/>
</dbReference>
<protein>
    <submittedName>
        <fullName evidence="1">F-box domain-containing protein</fullName>
    </submittedName>
</protein>
<dbReference type="InterPro" id="IPR036047">
    <property type="entry name" value="F-box-like_dom_sf"/>
</dbReference>
<reference evidence="2" key="1">
    <citation type="journal article" date="2008" name="Nat. Genet.">
        <title>The Pristionchus pacificus genome provides a unique perspective on nematode lifestyle and parasitism.</title>
        <authorList>
            <person name="Dieterich C."/>
            <person name="Clifton S.W."/>
            <person name="Schuster L.N."/>
            <person name="Chinwalla A."/>
            <person name="Delehaunty K."/>
            <person name="Dinkelacker I."/>
            <person name="Fulton L."/>
            <person name="Fulton R."/>
            <person name="Godfrey J."/>
            <person name="Minx P."/>
            <person name="Mitreva M."/>
            <person name="Roeseler W."/>
            <person name="Tian H."/>
            <person name="Witte H."/>
            <person name="Yang S.P."/>
            <person name="Wilson R.K."/>
            <person name="Sommer R.J."/>
        </authorList>
    </citation>
    <scope>NUCLEOTIDE SEQUENCE [LARGE SCALE GENOMIC DNA]</scope>
    <source>
        <strain evidence="2">PS312</strain>
    </source>
</reference>
<accession>A0A2A6BMD5</accession>
<dbReference type="AlphaFoldDB" id="A0A2A6BMD5"/>
<evidence type="ECO:0000313" key="2">
    <source>
        <dbReference type="Proteomes" id="UP000005239"/>
    </source>
</evidence>
<accession>A0A8R1UPI6</accession>
<keyword evidence="2" id="KW-1185">Reference proteome</keyword>
<evidence type="ECO:0000313" key="1">
    <source>
        <dbReference type="EnsemblMetazoa" id="PPA35954.1"/>
    </source>
</evidence>
<gene>
    <name evidence="1" type="primary">WBGene00274323</name>
</gene>
<dbReference type="PROSITE" id="PS50181">
    <property type="entry name" value="FBOX"/>
    <property type="match status" value="1"/>
</dbReference>
<sequence length="351" mass="41376">MQWHNSVLHNYTMSSGMTLAEFPLEVLLDIFRKVDHDDTKPWPLRTTLRLVCRRFDKIICDPNNARRLSAIRMRVNKITIAQFGSALAIRVFHGTDFKVQESNRELICCFPEFPIHKCGKGNVVHYKWEALGNRQNNFSCEGSEEFFEKFKHIISQFVPTKIEFARIVITRSLIASLYECLRGFPRIGRVDFDILDLTYCSNFIKTHFCKDLDVGIMAKFASQFRTLTHFPQQFVTTEFIEEWIGRPCTGDFSLLMPIQANEDLTPISLRNFNRLRVFHCTKLVTTLAELINAIELRCKIRIFTWILYLAEEEREIRKFMQNNNMNYQVRMLLHSQRVREEYICCSLCDRV</sequence>
<name>A0A2A6BMD5_PRIPA</name>
<dbReference type="InterPro" id="IPR001810">
    <property type="entry name" value="F-box_dom"/>
</dbReference>
<reference evidence="1" key="2">
    <citation type="submission" date="2022-06" db="UniProtKB">
        <authorList>
            <consortium name="EnsemblMetazoa"/>
        </authorList>
    </citation>
    <scope>IDENTIFICATION</scope>
    <source>
        <strain evidence="1">PS312</strain>
    </source>
</reference>
<proteinExistence type="predicted"/>
<dbReference type="SUPFAM" id="SSF81383">
    <property type="entry name" value="F-box domain"/>
    <property type="match status" value="1"/>
</dbReference>
<dbReference type="Proteomes" id="UP000005239">
    <property type="component" value="Unassembled WGS sequence"/>
</dbReference>
<organism evidence="1 2">
    <name type="scientific">Pristionchus pacificus</name>
    <name type="common">Parasitic nematode worm</name>
    <dbReference type="NCBI Taxonomy" id="54126"/>
    <lineage>
        <taxon>Eukaryota</taxon>
        <taxon>Metazoa</taxon>
        <taxon>Ecdysozoa</taxon>
        <taxon>Nematoda</taxon>
        <taxon>Chromadorea</taxon>
        <taxon>Rhabditida</taxon>
        <taxon>Rhabditina</taxon>
        <taxon>Diplogasteromorpha</taxon>
        <taxon>Diplogasteroidea</taxon>
        <taxon>Neodiplogasteridae</taxon>
        <taxon>Pristionchus</taxon>
    </lineage>
</organism>
<dbReference type="Pfam" id="PF12937">
    <property type="entry name" value="F-box-like"/>
    <property type="match status" value="1"/>
</dbReference>